<dbReference type="InterPro" id="IPR021740">
    <property type="entry name" value="Velvet"/>
</dbReference>
<feature type="compositionally biased region" description="Pro residues" evidence="6">
    <location>
        <begin position="337"/>
        <end position="348"/>
    </location>
</feature>
<feature type="compositionally biased region" description="Pro residues" evidence="6">
    <location>
        <begin position="661"/>
        <end position="670"/>
    </location>
</feature>
<feature type="compositionally biased region" description="Polar residues" evidence="6">
    <location>
        <begin position="1"/>
        <end position="11"/>
    </location>
</feature>
<feature type="compositionally biased region" description="Low complexity" evidence="6">
    <location>
        <begin position="626"/>
        <end position="637"/>
    </location>
</feature>
<comment type="subcellular location">
    <subcellularLocation>
        <location evidence="1">Nucleus</location>
    </subcellularLocation>
</comment>
<feature type="compositionally biased region" description="Low complexity" evidence="6">
    <location>
        <begin position="58"/>
        <end position="69"/>
    </location>
</feature>
<sequence>MSSSSAQAGNKSTEDKGSNDNSRGDHPHQQPGLPPPSSLVNNSPESKMNPAPEPNPSSPAGNHNSTRPSSSRHHSDRHFSRDRVHSYSSTSSSSSSRPQHSQPPPPHHHHPYYRHDPHTMQSSAYPYPPPPHHYSREHHPYPYDPYSRGAPPPHGYHHPPPHGYGHPNGVRSPSYPDDGVSPFHQPPPPLPHSSSKAGPSRQQAQPIPPPPHSQLQQQAYARRYSRNGTGANDHYASQSSSSPSPHGTSFPSSHPYPYAHGHPPYNPASCVPSASSASSRSNPNMVPSPTQSSYPHHHHHPPPHRGPSPPSSSSRRKVKNEPVSATSTPSSAMTPTPYVPPRPCPPPVSENDPASRARIVIVQQPLHARMCGFGEKDRRPIDPPPIVQLFMDDNPHYNELKLPVKLKMPAPSKKGRAAAARKAAAAAAAAAAEAAAAEEAAAQARAARREERRAAKLLDKQQKAASSSSSSSTPRKGSCDRSHLHHHQHHQDREMKGESGHRSGGLVGPRSGENRQTEGRWGGESGNEEEDGTYELDEDEVMGEPSDDRQRDRRRSSHSSAGHHRHRPSTGSIKEEIDGNTSTLSSQAGKKHPRTSDDGDGMDSGRDGSDHASRHSREDDNNQENSGSESDSTSSNSDSDDDSHSSSKDATKRRERKPIIPVLPPTIPGQPPIPIQYPRYPGGRAALAIDPLFVLHASLWSEDGTEVRSMIATPGQSDPPKLTRILMGAVVVSPILLNNEKGVPGWYFSFPDLSIRTEGSYRLKFSLMRFASFDFDDRGGSHASHIVAEVTSEPFTVFSAKKFPGMTESTELSKAFAKQGLKIPIRNDLRPRKNNDRDD</sequence>
<evidence type="ECO:0000313" key="9">
    <source>
        <dbReference type="Proteomes" id="UP000827284"/>
    </source>
</evidence>
<keyword evidence="4" id="KW-0804">Transcription</keyword>
<feature type="domain" description="Velvet" evidence="7">
    <location>
        <begin position="352"/>
        <end position="826"/>
    </location>
</feature>
<proteinExistence type="predicted"/>
<name>A0A9P3H8D5_9FUNG</name>
<dbReference type="Pfam" id="PF11754">
    <property type="entry name" value="Velvet"/>
    <property type="match status" value="1"/>
</dbReference>
<evidence type="ECO:0000256" key="1">
    <source>
        <dbReference type="ARBA" id="ARBA00004123"/>
    </source>
</evidence>
<dbReference type="PROSITE" id="PS51821">
    <property type="entry name" value="VELVET"/>
    <property type="match status" value="1"/>
</dbReference>
<feature type="compositionally biased region" description="Acidic residues" evidence="6">
    <location>
        <begin position="526"/>
        <end position="542"/>
    </location>
</feature>
<feature type="compositionally biased region" description="Polar residues" evidence="6">
    <location>
        <begin position="579"/>
        <end position="588"/>
    </location>
</feature>
<dbReference type="GO" id="GO:0005634">
    <property type="term" value="C:nucleus"/>
    <property type="evidence" value="ECO:0007669"/>
    <property type="project" value="UniProtKB-SubCell"/>
</dbReference>
<comment type="caution">
    <text evidence="8">The sequence shown here is derived from an EMBL/GenBank/DDBJ whole genome shotgun (WGS) entry which is preliminary data.</text>
</comment>
<dbReference type="Proteomes" id="UP000827284">
    <property type="component" value="Unassembled WGS sequence"/>
</dbReference>
<accession>A0A9P3H8D5</accession>
<dbReference type="AlphaFoldDB" id="A0A9P3H8D5"/>
<feature type="compositionally biased region" description="Basic and acidic residues" evidence="6">
    <location>
        <begin position="642"/>
        <end position="652"/>
    </location>
</feature>
<feature type="compositionally biased region" description="Low complexity" evidence="6">
    <location>
        <begin position="237"/>
        <end position="294"/>
    </location>
</feature>
<dbReference type="InterPro" id="IPR037525">
    <property type="entry name" value="Velvet_dom"/>
</dbReference>
<feature type="compositionally biased region" description="Basic and acidic residues" evidence="6">
    <location>
        <begin position="491"/>
        <end position="501"/>
    </location>
</feature>
<dbReference type="GO" id="GO:0030435">
    <property type="term" value="P:sporulation resulting in formation of a cellular spore"/>
    <property type="evidence" value="ECO:0007669"/>
    <property type="project" value="UniProtKB-KW"/>
</dbReference>
<dbReference type="EMBL" id="BQFW01000006">
    <property type="protein sequence ID" value="GJJ71913.1"/>
    <property type="molecule type" value="Genomic_DNA"/>
</dbReference>
<evidence type="ECO:0000313" key="8">
    <source>
        <dbReference type="EMBL" id="GJJ71913.1"/>
    </source>
</evidence>
<dbReference type="PANTHER" id="PTHR33572:SF17">
    <property type="entry name" value="SEXUAL DEVELOPMENT REGULATOR VELC"/>
    <property type="match status" value="1"/>
</dbReference>
<dbReference type="InterPro" id="IPR038491">
    <property type="entry name" value="Velvet_dom_sf"/>
</dbReference>
<evidence type="ECO:0000256" key="4">
    <source>
        <dbReference type="ARBA" id="ARBA00023163"/>
    </source>
</evidence>
<feature type="compositionally biased region" description="Basic and acidic residues" evidence="6">
    <location>
        <begin position="12"/>
        <end position="28"/>
    </location>
</feature>
<dbReference type="PANTHER" id="PTHR33572">
    <property type="entry name" value="SPORE DEVELOPMENT REGULATOR VOSA"/>
    <property type="match status" value="1"/>
</dbReference>
<keyword evidence="3" id="KW-0805">Transcription regulation</keyword>
<feature type="compositionally biased region" description="Low complexity" evidence="6">
    <location>
        <begin position="463"/>
        <end position="472"/>
    </location>
</feature>
<reference evidence="8" key="1">
    <citation type="submission" date="2021-11" db="EMBL/GenBank/DDBJ databases">
        <authorList>
            <person name="Herlambang A."/>
            <person name="Guo Y."/>
            <person name="Takashima Y."/>
            <person name="Nishizawa T."/>
        </authorList>
    </citation>
    <scope>NUCLEOTIDE SEQUENCE</scope>
    <source>
        <strain evidence="8">E1425</strain>
    </source>
</reference>
<feature type="region of interest" description="Disordered" evidence="6">
    <location>
        <begin position="1"/>
        <end position="355"/>
    </location>
</feature>
<evidence type="ECO:0000259" key="7">
    <source>
        <dbReference type="PROSITE" id="PS51821"/>
    </source>
</evidence>
<feature type="compositionally biased region" description="Basic and acidic residues" evidence="6">
    <location>
        <begin position="603"/>
        <end position="620"/>
    </location>
</feature>
<protein>
    <recommendedName>
        <fullName evidence="7">Velvet domain-containing protein</fullName>
    </recommendedName>
</protein>
<feature type="compositionally biased region" description="Basic and acidic residues" evidence="6">
    <location>
        <begin position="447"/>
        <end position="462"/>
    </location>
</feature>
<keyword evidence="2" id="KW-0749">Sporulation</keyword>
<feature type="compositionally biased region" description="Basic residues" evidence="6">
    <location>
        <begin position="552"/>
        <end position="568"/>
    </location>
</feature>
<reference evidence="8" key="2">
    <citation type="journal article" date="2022" name="Microbiol. Resour. Announc.">
        <title>Whole-Genome Sequence of Entomortierella parvispora E1425, a Mucoromycotan Fungus Associated with Burkholderiaceae-Related Endosymbiotic Bacteria.</title>
        <authorList>
            <person name="Herlambang A."/>
            <person name="Guo Y."/>
            <person name="Takashima Y."/>
            <person name="Narisawa K."/>
            <person name="Ohta H."/>
            <person name="Nishizawa T."/>
        </authorList>
    </citation>
    <scope>NUCLEOTIDE SEQUENCE</scope>
    <source>
        <strain evidence="8">E1425</strain>
    </source>
</reference>
<dbReference type="OrthoDB" id="5599552at2759"/>
<feature type="compositionally biased region" description="Polar residues" evidence="6">
    <location>
        <begin position="196"/>
        <end position="205"/>
    </location>
</feature>
<dbReference type="Gene3D" id="2.60.40.3960">
    <property type="entry name" value="Velvet domain"/>
    <property type="match status" value="2"/>
</dbReference>
<keyword evidence="9" id="KW-1185">Reference proteome</keyword>
<organism evidence="8 9">
    <name type="scientific">Entomortierella parvispora</name>
    <dbReference type="NCBI Taxonomy" id="205924"/>
    <lineage>
        <taxon>Eukaryota</taxon>
        <taxon>Fungi</taxon>
        <taxon>Fungi incertae sedis</taxon>
        <taxon>Mucoromycota</taxon>
        <taxon>Mortierellomycotina</taxon>
        <taxon>Mortierellomycetes</taxon>
        <taxon>Mortierellales</taxon>
        <taxon>Mortierellaceae</taxon>
        <taxon>Entomortierella</taxon>
    </lineage>
</organism>
<gene>
    <name evidence="8" type="ORF">EMPS_04270</name>
</gene>
<keyword evidence="5" id="KW-0539">Nucleus</keyword>
<feature type="region of interest" description="Disordered" evidence="6">
    <location>
        <begin position="431"/>
        <end position="670"/>
    </location>
</feature>
<feature type="compositionally biased region" description="Low complexity" evidence="6">
    <location>
        <begin position="322"/>
        <end position="336"/>
    </location>
</feature>
<evidence type="ECO:0000256" key="5">
    <source>
        <dbReference type="ARBA" id="ARBA00023242"/>
    </source>
</evidence>
<evidence type="ECO:0000256" key="3">
    <source>
        <dbReference type="ARBA" id="ARBA00023015"/>
    </source>
</evidence>
<feature type="compositionally biased region" description="Low complexity" evidence="6">
    <location>
        <begin position="431"/>
        <end position="445"/>
    </location>
</feature>
<feature type="compositionally biased region" description="Low complexity" evidence="6">
    <location>
        <begin position="38"/>
        <end position="50"/>
    </location>
</feature>
<evidence type="ECO:0000256" key="6">
    <source>
        <dbReference type="SAM" id="MobiDB-lite"/>
    </source>
</evidence>
<feature type="compositionally biased region" description="Low complexity" evidence="6">
    <location>
        <begin position="86"/>
        <end position="100"/>
    </location>
</feature>
<evidence type="ECO:0000256" key="2">
    <source>
        <dbReference type="ARBA" id="ARBA00022969"/>
    </source>
</evidence>